<dbReference type="PANTHER" id="PTHR22916">
    <property type="entry name" value="GLYCOSYLTRANSFERASE"/>
    <property type="match status" value="1"/>
</dbReference>
<dbReference type="Pfam" id="PF00535">
    <property type="entry name" value="Glycos_transf_2"/>
    <property type="match status" value="1"/>
</dbReference>
<evidence type="ECO:0000259" key="1">
    <source>
        <dbReference type="Pfam" id="PF00535"/>
    </source>
</evidence>
<dbReference type="InterPro" id="IPR001173">
    <property type="entry name" value="Glyco_trans_2-like"/>
</dbReference>
<keyword evidence="3" id="KW-1185">Reference proteome</keyword>
<name>A0ABW3IDD2_9FLAO</name>
<dbReference type="Gene3D" id="3.90.550.10">
    <property type="entry name" value="Spore Coat Polysaccharide Biosynthesis Protein SpsA, Chain A"/>
    <property type="match status" value="1"/>
</dbReference>
<organism evidence="2 3">
    <name type="scientific">Salinimicrobium gaetbulicola</name>
    <dbReference type="NCBI Taxonomy" id="999702"/>
    <lineage>
        <taxon>Bacteria</taxon>
        <taxon>Pseudomonadati</taxon>
        <taxon>Bacteroidota</taxon>
        <taxon>Flavobacteriia</taxon>
        <taxon>Flavobacteriales</taxon>
        <taxon>Flavobacteriaceae</taxon>
        <taxon>Salinimicrobium</taxon>
    </lineage>
</organism>
<dbReference type="EMBL" id="JBHTJP010000032">
    <property type="protein sequence ID" value="MFD0975750.1"/>
    <property type="molecule type" value="Genomic_DNA"/>
</dbReference>
<dbReference type="InterPro" id="IPR029044">
    <property type="entry name" value="Nucleotide-diphossugar_trans"/>
</dbReference>
<dbReference type="Proteomes" id="UP001597100">
    <property type="component" value="Unassembled WGS sequence"/>
</dbReference>
<dbReference type="CDD" id="cd00761">
    <property type="entry name" value="Glyco_tranf_GTA_type"/>
    <property type="match status" value="1"/>
</dbReference>
<dbReference type="SUPFAM" id="SSF53448">
    <property type="entry name" value="Nucleotide-diphospho-sugar transferases"/>
    <property type="match status" value="1"/>
</dbReference>
<sequence>MISIIVPTHNNARTIRATIESVINQDSSNWELIIVDDGSIDNSKTEIEPFIKNRSIKYFYREKEGVCSARNIGVLKAKGDFLLFLDSDDQLYQNAIKDFLNVIEEQNNLGICSGSYYNSLTKKLYSPRIKGPLFHNYYLNILSGSCILNKKVFEAVGGYDRTLTHSENWELFIRITDYCAKNNYKIIAKDFPTLHYFNENTLGKKQKRIQGRYDSFPHMYKKYKRLNFENKILKMFAEITAYNAFKLGKRIDACKWQWTAIKNHPVDFLAFIRLFRYMFLKGSL</sequence>
<evidence type="ECO:0000313" key="3">
    <source>
        <dbReference type="Proteomes" id="UP001597100"/>
    </source>
</evidence>
<comment type="caution">
    <text evidence="2">The sequence shown here is derived from an EMBL/GenBank/DDBJ whole genome shotgun (WGS) entry which is preliminary data.</text>
</comment>
<accession>A0ABW3IDD2</accession>
<evidence type="ECO:0000313" key="2">
    <source>
        <dbReference type="EMBL" id="MFD0975750.1"/>
    </source>
</evidence>
<dbReference type="RefSeq" id="WP_380736789.1">
    <property type="nucleotide sequence ID" value="NZ_JBHTJP010000032.1"/>
</dbReference>
<gene>
    <name evidence="2" type="ORF">ACFQ1G_03005</name>
</gene>
<protein>
    <submittedName>
        <fullName evidence="2">Glycosyltransferase family 2 protein</fullName>
    </submittedName>
</protein>
<proteinExistence type="predicted"/>
<feature type="domain" description="Glycosyltransferase 2-like" evidence="1">
    <location>
        <begin position="3"/>
        <end position="135"/>
    </location>
</feature>
<reference evidence="3" key="1">
    <citation type="journal article" date="2019" name="Int. J. Syst. Evol. Microbiol.">
        <title>The Global Catalogue of Microorganisms (GCM) 10K type strain sequencing project: providing services to taxonomists for standard genome sequencing and annotation.</title>
        <authorList>
            <consortium name="The Broad Institute Genomics Platform"/>
            <consortium name="The Broad Institute Genome Sequencing Center for Infectious Disease"/>
            <person name="Wu L."/>
            <person name="Ma J."/>
        </authorList>
    </citation>
    <scope>NUCLEOTIDE SEQUENCE [LARGE SCALE GENOMIC DNA]</scope>
    <source>
        <strain evidence="3">CCUG 60898</strain>
    </source>
</reference>